<dbReference type="VEuPathDB" id="FungiDB:PTTG_26757"/>
<reference evidence="3 4" key="3">
    <citation type="journal article" date="2017" name="G3 (Bethesda)">
        <title>Comparative analysis highlights variable genome content of wheat rusts and divergence of the mating loci.</title>
        <authorList>
            <person name="Cuomo C.A."/>
            <person name="Bakkeren G."/>
            <person name="Khalil H.B."/>
            <person name="Panwar V."/>
            <person name="Joly D."/>
            <person name="Linning R."/>
            <person name="Sakthikumar S."/>
            <person name="Song X."/>
            <person name="Adiconis X."/>
            <person name="Fan L."/>
            <person name="Goldberg J.M."/>
            <person name="Levin J.Z."/>
            <person name="Young S."/>
            <person name="Zeng Q."/>
            <person name="Anikster Y."/>
            <person name="Bruce M."/>
            <person name="Wang M."/>
            <person name="Yin C."/>
            <person name="McCallum B."/>
            <person name="Szabo L.J."/>
            <person name="Hulbert S."/>
            <person name="Chen X."/>
            <person name="Fellers J.P."/>
        </authorList>
    </citation>
    <scope>NUCLEOTIDE SEQUENCE</scope>
    <source>
        <strain evidence="4">Isolate 1-1 / race 1 (BBBD)</strain>
        <strain evidence="3">isolate 1-1 / race 1 (BBBD)</strain>
    </source>
</reference>
<name>A0A180GQI9_PUCT1</name>
<dbReference type="AlphaFoldDB" id="A0A180GQI9"/>
<keyword evidence="4" id="KW-1185">Reference proteome</keyword>
<proteinExistence type="predicted"/>
<accession>A0A180GQI9</accession>
<protein>
    <submittedName>
        <fullName evidence="2 3">Uncharacterized protein</fullName>
    </submittedName>
</protein>
<evidence type="ECO:0000313" key="3">
    <source>
        <dbReference type="EnsemblFungi" id="PTTG_26757-t43_1-p1"/>
    </source>
</evidence>
<organism evidence="2">
    <name type="scientific">Puccinia triticina (isolate 1-1 / race 1 (BBBD))</name>
    <name type="common">Brown leaf rust fungus</name>
    <dbReference type="NCBI Taxonomy" id="630390"/>
    <lineage>
        <taxon>Eukaryota</taxon>
        <taxon>Fungi</taxon>
        <taxon>Dikarya</taxon>
        <taxon>Basidiomycota</taxon>
        <taxon>Pucciniomycotina</taxon>
        <taxon>Pucciniomycetes</taxon>
        <taxon>Pucciniales</taxon>
        <taxon>Pucciniaceae</taxon>
        <taxon>Puccinia</taxon>
    </lineage>
</organism>
<dbReference type="Proteomes" id="UP000005240">
    <property type="component" value="Unassembled WGS sequence"/>
</dbReference>
<sequence>MVKEMVKQTNKRLNRTPEIQVEAPIEESQRGLPISTIDPTRDPTTTQENLSREAPGKEIALGHNTDSEDSFKEILNPSKDGLDRDTAATYKAILSNLPLIVKPGAVSVTEPPKELNAVSSTAAVVINSLTTPEVTTIVKVKAMQEKTDHQEIWERATEAFAKGDKKSTDFFLRLYGKMDNATSLNAPDKPDILRSSSSDAINPAVNVAKRSADKTTIVFIKGSLPNHFNVGFTPYFNRNIREFRGPIPLTIFDKNWQRDAIHYYTNRRSKGDEKDGNYIGYKYPNEWTQTFSKWKTNHQNFYITFKDMYGYTEFANWILLHKENVDKIIGEEGFMTAFQYDMIIHQNAFSYQVTTSSGEISAVDILIFREELGYDLNTSKQRVKSNKPVEDHAKPESTSNCGRGGYRRRGDRWGQDRQNSDYGGYGDYHHEEPFNKRPRDHGYNDSQYNGGNNYCGHQGGYNRERGGYRGEQGPSRGFKKKDNTSSAKGKDT</sequence>
<feature type="region of interest" description="Disordered" evidence="1">
    <location>
        <begin position="379"/>
        <end position="492"/>
    </location>
</feature>
<dbReference type="OrthoDB" id="2507145at2759"/>
<dbReference type="EMBL" id="ADAS02000032">
    <property type="protein sequence ID" value="OAV95096.1"/>
    <property type="molecule type" value="Genomic_DNA"/>
</dbReference>
<reference evidence="2" key="1">
    <citation type="submission" date="2009-11" db="EMBL/GenBank/DDBJ databases">
        <authorList>
            <consortium name="The Broad Institute Genome Sequencing Platform"/>
            <person name="Ward D."/>
            <person name="Feldgarden M."/>
            <person name="Earl A."/>
            <person name="Young S.K."/>
            <person name="Zeng Q."/>
            <person name="Koehrsen M."/>
            <person name="Alvarado L."/>
            <person name="Berlin A."/>
            <person name="Bochicchio J."/>
            <person name="Borenstein D."/>
            <person name="Chapman S.B."/>
            <person name="Chen Z."/>
            <person name="Engels R."/>
            <person name="Freedman E."/>
            <person name="Gellesch M."/>
            <person name="Goldberg J."/>
            <person name="Griggs A."/>
            <person name="Gujja S."/>
            <person name="Heilman E."/>
            <person name="Heiman D."/>
            <person name="Hepburn T."/>
            <person name="Howarth C."/>
            <person name="Jen D."/>
            <person name="Larson L."/>
            <person name="Lewis B."/>
            <person name="Mehta T."/>
            <person name="Park D."/>
            <person name="Pearson M."/>
            <person name="Roberts A."/>
            <person name="Saif S."/>
            <person name="Shea T."/>
            <person name="Shenoy N."/>
            <person name="Sisk P."/>
            <person name="Stolte C."/>
            <person name="Sykes S."/>
            <person name="Thomson T."/>
            <person name="Walk T."/>
            <person name="White J."/>
            <person name="Yandava C."/>
            <person name="Izard J."/>
            <person name="Baranova O.V."/>
            <person name="Blanton J.M."/>
            <person name="Tanner A.C."/>
            <person name="Dewhirst F.E."/>
            <person name="Haas B."/>
            <person name="Nusbaum C."/>
            <person name="Birren B."/>
        </authorList>
    </citation>
    <scope>NUCLEOTIDE SEQUENCE [LARGE SCALE GENOMIC DNA]</scope>
    <source>
        <strain evidence="2">1-1 BBBD Race 1</strain>
    </source>
</reference>
<feature type="compositionally biased region" description="Basic and acidic residues" evidence="1">
    <location>
        <begin position="427"/>
        <end position="443"/>
    </location>
</feature>
<reference evidence="2" key="2">
    <citation type="submission" date="2016-05" db="EMBL/GenBank/DDBJ databases">
        <title>Comparative analysis highlights variable genome content of wheat rusts and divergence of the mating loci.</title>
        <authorList>
            <person name="Cuomo C.A."/>
            <person name="Bakkeren G."/>
            <person name="Szabo L."/>
            <person name="Khalil H."/>
            <person name="Joly D."/>
            <person name="Goldberg J."/>
            <person name="Young S."/>
            <person name="Zeng Q."/>
            <person name="Fellers J."/>
        </authorList>
    </citation>
    <scope>NUCLEOTIDE SEQUENCE [LARGE SCALE GENOMIC DNA]</scope>
    <source>
        <strain evidence="2">1-1 BBBD Race 1</strain>
    </source>
</reference>
<feature type="compositionally biased region" description="Basic and acidic residues" evidence="1">
    <location>
        <begin position="480"/>
        <end position="492"/>
    </location>
</feature>
<evidence type="ECO:0000313" key="2">
    <source>
        <dbReference type="EMBL" id="OAV95096.1"/>
    </source>
</evidence>
<reference evidence="3" key="4">
    <citation type="submission" date="2025-05" db="UniProtKB">
        <authorList>
            <consortium name="EnsemblFungi"/>
        </authorList>
    </citation>
    <scope>IDENTIFICATION</scope>
    <source>
        <strain evidence="3">isolate 1-1 / race 1 (BBBD)</strain>
    </source>
</reference>
<evidence type="ECO:0000256" key="1">
    <source>
        <dbReference type="SAM" id="MobiDB-lite"/>
    </source>
</evidence>
<dbReference type="EnsemblFungi" id="PTTG_26757-t43_1">
    <property type="protein sequence ID" value="PTTG_26757-t43_1-p1"/>
    <property type="gene ID" value="PTTG_26757"/>
</dbReference>
<evidence type="ECO:0000313" key="4">
    <source>
        <dbReference type="Proteomes" id="UP000005240"/>
    </source>
</evidence>
<gene>
    <name evidence="2" type="ORF">PTTG_26757</name>
</gene>
<feature type="region of interest" description="Disordered" evidence="1">
    <location>
        <begin position="1"/>
        <end position="52"/>
    </location>
</feature>